<dbReference type="AlphaFoldDB" id="A0A939J6X0"/>
<gene>
    <name evidence="1" type="ORF">J0X15_09970</name>
</gene>
<protein>
    <recommendedName>
        <fullName evidence="3">Transposase</fullName>
    </recommendedName>
</protein>
<evidence type="ECO:0000313" key="1">
    <source>
        <dbReference type="EMBL" id="MBO0345547.1"/>
    </source>
</evidence>
<keyword evidence="2" id="KW-1185">Reference proteome</keyword>
<reference evidence="1" key="1">
    <citation type="submission" date="2021-03" db="EMBL/GenBank/DDBJ databases">
        <title>Roseibium sp. CAU 1637 isolated from Incheon.</title>
        <authorList>
            <person name="Kim W."/>
        </authorList>
    </citation>
    <scope>NUCLEOTIDE SEQUENCE</scope>
    <source>
        <strain evidence="1">CAU 1637</strain>
    </source>
</reference>
<organism evidence="1 2">
    <name type="scientific">Roseibium limicola</name>
    <dbReference type="NCBI Taxonomy" id="2816037"/>
    <lineage>
        <taxon>Bacteria</taxon>
        <taxon>Pseudomonadati</taxon>
        <taxon>Pseudomonadota</taxon>
        <taxon>Alphaproteobacteria</taxon>
        <taxon>Hyphomicrobiales</taxon>
        <taxon>Stappiaceae</taxon>
        <taxon>Roseibium</taxon>
    </lineage>
</organism>
<dbReference type="EMBL" id="JAFLNF010000004">
    <property type="protein sequence ID" value="MBO0345547.1"/>
    <property type="molecule type" value="Genomic_DNA"/>
</dbReference>
<dbReference type="Proteomes" id="UP000664779">
    <property type="component" value="Unassembled WGS sequence"/>
</dbReference>
<evidence type="ECO:0008006" key="3">
    <source>
        <dbReference type="Google" id="ProtNLM"/>
    </source>
</evidence>
<evidence type="ECO:0000313" key="2">
    <source>
        <dbReference type="Proteomes" id="UP000664779"/>
    </source>
</evidence>
<sequence length="45" mass="5112">MERFFSTLKQFRGIAACWDKEPEKVLAAVKLAESVRLIGGQRSPF</sequence>
<name>A0A939J6X0_9HYPH</name>
<proteinExistence type="predicted"/>
<accession>A0A939J6X0</accession>
<comment type="caution">
    <text evidence="1">The sequence shown here is derived from an EMBL/GenBank/DDBJ whole genome shotgun (WGS) entry which is preliminary data.</text>
</comment>